<evidence type="ECO:0000313" key="1">
    <source>
        <dbReference type="EMBL" id="RXF68228.1"/>
    </source>
</evidence>
<gene>
    <name evidence="1" type="ORF">EK403_20200</name>
</gene>
<dbReference type="Proteomes" id="UP000289708">
    <property type="component" value="Unassembled WGS sequence"/>
</dbReference>
<dbReference type="RefSeq" id="WP_128779264.1">
    <property type="nucleotide sequence ID" value="NZ_RYFI01000027.1"/>
</dbReference>
<accession>A0A4Q0M5D7</accession>
<dbReference type="AlphaFoldDB" id="A0A4Q0M5D7"/>
<evidence type="ECO:0000313" key="2">
    <source>
        <dbReference type="Proteomes" id="UP000289708"/>
    </source>
</evidence>
<organism evidence="1 2">
    <name type="scientific">Hansschlegelia zhihuaiae</name>
    <dbReference type="NCBI Taxonomy" id="405005"/>
    <lineage>
        <taxon>Bacteria</taxon>
        <taxon>Pseudomonadati</taxon>
        <taxon>Pseudomonadota</taxon>
        <taxon>Alphaproteobacteria</taxon>
        <taxon>Hyphomicrobiales</taxon>
        <taxon>Methylopilaceae</taxon>
        <taxon>Hansschlegelia</taxon>
    </lineage>
</organism>
<keyword evidence="2" id="KW-1185">Reference proteome</keyword>
<reference evidence="1 2" key="1">
    <citation type="submission" date="2018-12" db="EMBL/GenBank/DDBJ databases">
        <title>bacterium Hansschlegelia zhihuaiae S113.</title>
        <authorList>
            <person name="He J."/>
        </authorList>
    </citation>
    <scope>NUCLEOTIDE SEQUENCE [LARGE SCALE GENOMIC DNA]</scope>
    <source>
        <strain evidence="1 2">S 113</strain>
    </source>
</reference>
<dbReference type="EMBL" id="RYFI01000027">
    <property type="protein sequence ID" value="RXF68228.1"/>
    <property type="molecule type" value="Genomic_DNA"/>
</dbReference>
<proteinExistence type="predicted"/>
<name>A0A4Q0M5D7_9HYPH</name>
<protein>
    <submittedName>
        <fullName evidence="1">Uncharacterized protein</fullName>
    </submittedName>
</protein>
<sequence length="105" mass="10697">MPAGSHRGDRGKARARALSLGAIQGLKVKCTTVGRFAVTAYMPGSRSLDIAEIKDGDVVPVGSVGSGLTEAAGRAIRAQIAAEGLAYVEASIGDGRRTGSCGIRR</sequence>
<comment type="caution">
    <text evidence="1">The sequence shown here is derived from an EMBL/GenBank/DDBJ whole genome shotgun (WGS) entry which is preliminary data.</text>
</comment>